<feature type="transmembrane region" description="Helical" evidence="1">
    <location>
        <begin position="20"/>
        <end position="41"/>
    </location>
</feature>
<keyword evidence="3" id="KW-1185">Reference proteome</keyword>
<organism evidence="2 3">
    <name type="scientific">Streptococcus ruminantium</name>
    <dbReference type="NCBI Taxonomy" id="1917441"/>
    <lineage>
        <taxon>Bacteria</taxon>
        <taxon>Bacillati</taxon>
        <taxon>Bacillota</taxon>
        <taxon>Bacilli</taxon>
        <taxon>Lactobacillales</taxon>
        <taxon>Streptococcaceae</taxon>
        <taxon>Streptococcus</taxon>
    </lineage>
</organism>
<keyword evidence="1" id="KW-0472">Membrane</keyword>
<dbReference type="RefSeq" id="WP_308938616.1">
    <property type="nucleotide sequence ID" value="NZ_JAVIBP010000015.1"/>
</dbReference>
<dbReference type="Proteomes" id="UP001228446">
    <property type="component" value="Unassembled WGS sequence"/>
</dbReference>
<accession>A0ABU1B1J5</accession>
<sequence>MEHQLLESGEFYHRRYHNAASRVILPSFALLVFLMMFAFFAKKELTVVTRATIEPLYVLSKIQSTSNNPIKMNYLKENQEVAVVMFC</sequence>
<keyword evidence="1" id="KW-0812">Transmembrane</keyword>
<evidence type="ECO:0000256" key="1">
    <source>
        <dbReference type="SAM" id="Phobius"/>
    </source>
</evidence>
<name>A0ABU1B1J5_9STRE</name>
<proteinExistence type="predicted"/>
<gene>
    <name evidence="2" type="ORF">RFF62_02730</name>
</gene>
<evidence type="ECO:0000313" key="2">
    <source>
        <dbReference type="EMBL" id="MDQ8832725.1"/>
    </source>
</evidence>
<reference evidence="2 3" key="1">
    <citation type="submission" date="2023-08" db="EMBL/GenBank/DDBJ databases">
        <title>Streptococcus ruminantium-associated sheep mastitis outbreak detected in Italy is distinct from bovine isolates.</title>
        <authorList>
            <person name="Rosa M.N."/>
            <person name="Vezina B."/>
            <person name="Tola S."/>
        </authorList>
    </citation>
    <scope>NUCLEOTIDE SEQUENCE [LARGE SCALE GENOMIC DNA]</scope>
    <source>
        <strain evidence="2 3">OM6730</strain>
    </source>
</reference>
<keyword evidence="1" id="KW-1133">Transmembrane helix</keyword>
<dbReference type="EMBL" id="JAVIBX010000006">
    <property type="protein sequence ID" value="MDQ8832725.1"/>
    <property type="molecule type" value="Genomic_DNA"/>
</dbReference>
<protein>
    <submittedName>
        <fullName evidence="2">Uncharacterized protein</fullName>
    </submittedName>
</protein>
<comment type="caution">
    <text evidence="2">The sequence shown here is derived from an EMBL/GenBank/DDBJ whole genome shotgun (WGS) entry which is preliminary data.</text>
</comment>
<evidence type="ECO:0000313" key="3">
    <source>
        <dbReference type="Proteomes" id="UP001228446"/>
    </source>
</evidence>